<sequence length="88" mass="10214">MKRKRFSEEQIIGVLKEGEAGAKVDDICRRHGISTATFYTWRKKFGGMEASDAKRLRELEAENAKLKRIVADQMLDMTAMKDLLEKHW</sequence>
<dbReference type="KEGG" id="rsu:NHU_01661"/>
<dbReference type="PATRIC" id="fig|35806.4.peg.1714"/>
<organism evidence="1 3">
    <name type="scientific">Rhodovulum sulfidophilum</name>
    <name type="common">Rhodobacter sulfidophilus</name>
    <dbReference type="NCBI Taxonomy" id="35806"/>
    <lineage>
        <taxon>Bacteria</taxon>
        <taxon>Pseudomonadati</taxon>
        <taxon>Pseudomonadota</taxon>
        <taxon>Alphaproteobacteria</taxon>
        <taxon>Rhodobacterales</taxon>
        <taxon>Paracoccaceae</taxon>
        <taxon>Rhodovulum</taxon>
    </lineage>
</organism>
<dbReference type="InterPro" id="IPR009057">
    <property type="entry name" value="Homeodomain-like_sf"/>
</dbReference>
<dbReference type="PANTHER" id="PTHR33609:SF1">
    <property type="entry name" value="TRANSPOSASE"/>
    <property type="match status" value="1"/>
</dbReference>
<dbReference type="GO" id="GO:0006313">
    <property type="term" value="P:DNA transposition"/>
    <property type="evidence" value="ECO:0007669"/>
    <property type="project" value="InterPro"/>
</dbReference>
<dbReference type="InterPro" id="IPR052546">
    <property type="entry name" value="Transposase_8_domain"/>
</dbReference>
<name>A0A0D6B147_RHOSU</name>
<dbReference type="AlphaFoldDB" id="A0A0D6B147"/>
<reference evidence="1 3" key="1">
    <citation type="submission" date="2015-02" db="EMBL/GenBank/DDBJ databases">
        <title>Genome sequene of Rhodovulum sulfidophilum DSM 2351.</title>
        <authorList>
            <person name="Nagao N."/>
        </authorList>
    </citation>
    <scope>NUCLEOTIDE SEQUENCE [LARGE SCALE GENOMIC DNA]</scope>
    <source>
        <strain evidence="1 3">DSM 2351</strain>
    </source>
</reference>
<dbReference type="SUPFAM" id="SSF46689">
    <property type="entry name" value="Homeodomain-like"/>
    <property type="match status" value="1"/>
</dbReference>
<evidence type="ECO:0000313" key="1">
    <source>
        <dbReference type="EMBL" id="BAQ68817.1"/>
    </source>
</evidence>
<dbReference type="EMBL" id="AP014800">
    <property type="protein sequence ID" value="BAQ70422.1"/>
    <property type="molecule type" value="Genomic_DNA"/>
</dbReference>
<dbReference type="GO" id="GO:0004803">
    <property type="term" value="F:transposase activity"/>
    <property type="evidence" value="ECO:0007669"/>
    <property type="project" value="InterPro"/>
</dbReference>
<gene>
    <name evidence="1" type="ORF">NHU_01661</name>
    <name evidence="2" type="ORF">NHU_03282</name>
</gene>
<dbReference type="InterPro" id="IPR002514">
    <property type="entry name" value="Transposase_8"/>
</dbReference>
<dbReference type="PANTHER" id="PTHR33609">
    <property type="entry name" value="LOW CALCIUM RESPONSE LOCUS PROTEIN S"/>
    <property type="match status" value="1"/>
</dbReference>
<evidence type="ECO:0000313" key="3">
    <source>
        <dbReference type="Proteomes" id="UP000064912"/>
    </source>
</evidence>
<dbReference type="EMBL" id="AP014800">
    <property type="protein sequence ID" value="BAQ68817.1"/>
    <property type="molecule type" value="Genomic_DNA"/>
</dbReference>
<evidence type="ECO:0000313" key="2">
    <source>
        <dbReference type="EMBL" id="BAQ70422.1"/>
    </source>
</evidence>
<proteinExistence type="predicted"/>
<dbReference type="Proteomes" id="UP000064912">
    <property type="component" value="Chromosome"/>
</dbReference>
<dbReference type="Gene3D" id="1.10.10.10">
    <property type="entry name" value="Winged helix-like DNA-binding domain superfamily/Winged helix DNA-binding domain"/>
    <property type="match status" value="1"/>
</dbReference>
<protein>
    <submittedName>
        <fullName evidence="1">Transposase</fullName>
    </submittedName>
</protein>
<accession>A0A0D6B147</accession>
<dbReference type="Pfam" id="PF01527">
    <property type="entry name" value="HTH_Tnp_1"/>
    <property type="match status" value="1"/>
</dbReference>
<dbReference type="InterPro" id="IPR036388">
    <property type="entry name" value="WH-like_DNA-bd_sf"/>
</dbReference>
<dbReference type="KEGG" id="rsu:NHU_03282"/>
<dbReference type="GO" id="GO:0003677">
    <property type="term" value="F:DNA binding"/>
    <property type="evidence" value="ECO:0007669"/>
    <property type="project" value="InterPro"/>
</dbReference>